<name>A0A517XQX8_9BACT</name>
<keyword evidence="2" id="KW-1185">Reference proteome</keyword>
<dbReference type="Proteomes" id="UP000319576">
    <property type="component" value="Chromosome"/>
</dbReference>
<proteinExistence type="predicted"/>
<evidence type="ECO:0000313" key="2">
    <source>
        <dbReference type="Proteomes" id="UP000319576"/>
    </source>
</evidence>
<dbReference type="EMBL" id="CP036273">
    <property type="protein sequence ID" value="QDU19872.1"/>
    <property type="molecule type" value="Genomic_DNA"/>
</dbReference>
<dbReference type="Gene3D" id="6.10.140.1840">
    <property type="match status" value="1"/>
</dbReference>
<dbReference type="AlphaFoldDB" id="A0A517XQX8"/>
<gene>
    <name evidence="1" type="ORF">ETAA1_18100</name>
</gene>
<accession>A0A517XQX8</accession>
<dbReference type="KEGG" id="uli:ETAA1_18100"/>
<protein>
    <recommendedName>
        <fullName evidence="3">Peptide ABC transporter substrate-binding protein</fullName>
    </recommendedName>
</protein>
<sequence>MVRQISEADWRILRQLEPIARDRFCDRILSEVVGRATDATVGSHERYLAVYRLLEKRDRALSDAFDGLRRSTAFLQLARMRSLGLITEEEFARFSPETRQVVAVFSGDSQA</sequence>
<dbReference type="InterPro" id="IPR053747">
    <property type="entry name" value="Fluoresc_Recovery_Reg"/>
</dbReference>
<reference evidence="1 2" key="1">
    <citation type="submission" date="2019-02" db="EMBL/GenBank/DDBJ databases">
        <title>Deep-cultivation of Planctomycetes and their phenomic and genomic characterization uncovers novel biology.</title>
        <authorList>
            <person name="Wiegand S."/>
            <person name="Jogler M."/>
            <person name="Boedeker C."/>
            <person name="Pinto D."/>
            <person name="Vollmers J."/>
            <person name="Rivas-Marin E."/>
            <person name="Kohn T."/>
            <person name="Peeters S.H."/>
            <person name="Heuer A."/>
            <person name="Rast P."/>
            <person name="Oberbeckmann S."/>
            <person name="Bunk B."/>
            <person name="Jeske O."/>
            <person name="Meyerdierks A."/>
            <person name="Storesund J.E."/>
            <person name="Kallscheuer N."/>
            <person name="Luecker S."/>
            <person name="Lage O.M."/>
            <person name="Pohl T."/>
            <person name="Merkel B.J."/>
            <person name="Hornburger P."/>
            <person name="Mueller R.-W."/>
            <person name="Bruemmer F."/>
            <person name="Labrenz M."/>
            <person name="Spormann A.M."/>
            <person name="Op den Camp H."/>
            <person name="Overmann J."/>
            <person name="Amann R."/>
            <person name="Jetten M.S.M."/>
            <person name="Mascher T."/>
            <person name="Medema M.H."/>
            <person name="Devos D.P."/>
            <person name="Kaster A.-K."/>
            <person name="Ovreas L."/>
            <person name="Rohde M."/>
            <person name="Galperin M.Y."/>
            <person name="Jogler C."/>
        </authorList>
    </citation>
    <scope>NUCLEOTIDE SEQUENCE [LARGE SCALE GENOMIC DNA]</scope>
    <source>
        <strain evidence="1 2">ETA_A1</strain>
    </source>
</reference>
<evidence type="ECO:0008006" key="3">
    <source>
        <dbReference type="Google" id="ProtNLM"/>
    </source>
</evidence>
<organism evidence="1 2">
    <name type="scientific">Urbifossiella limnaea</name>
    <dbReference type="NCBI Taxonomy" id="2528023"/>
    <lineage>
        <taxon>Bacteria</taxon>
        <taxon>Pseudomonadati</taxon>
        <taxon>Planctomycetota</taxon>
        <taxon>Planctomycetia</taxon>
        <taxon>Gemmatales</taxon>
        <taxon>Gemmataceae</taxon>
        <taxon>Urbifossiella</taxon>
    </lineage>
</organism>
<evidence type="ECO:0000313" key="1">
    <source>
        <dbReference type="EMBL" id="QDU19872.1"/>
    </source>
</evidence>